<dbReference type="EMBL" id="DSQF01000028">
    <property type="protein sequence ID" value="HGZ44451.1"/>
    <property type="molecule type" value="Genomic_DNA"/>
</dbReference>
<dbReference type="AlphaFoldDB" id="A0A832MN81"/>
<name>A0A832MN81_UNCEI</name>
<reference evidence="2" key="1">
    <citation type="journal article" date="2020" name="mSystems">
        <title>Genome- and Community-Level Interaction Insights into Carbon Utilization and Element Cycling Functions of Hydrothermarchaeota in Hydrothermal Sediment.</title>
        <authorList>
            <person name="Zhou Z."/>
            <person name="Liu Y."/>
            <person name="Xu W."/>
            <person name="Pan J."/>
            <person name="Luo Z.H."/>
            <person name="Li M."/>
        </authorList>
    </citation>
    <scope>NUCLEOTIDE SEQUENCE [LARGE SCALE GENOMIC DNA]</scope>
    <source>
        <strain evidence="2">SpSt-381</strain>
    </source>
</reference>
<gene>
    <name evidence="2" type="ORF">ENR23_13730</name>
</gene>
<dbReference type="Pfam" id="PF10646">
    <property type="entry name" value="Germane"/>
    <property type="match status" value="1"/>
</dbReference>
<protein>
    <recommendedName>
        <fullName evidence="1">GerMN domain-containing protein</fullName>
    </recommendedName>
</protein>
<feature type="domain" description="GerMN" evidence="1">
    <location>
        <begin position="75"/>
        <end position="164"/>
    </location>
</feature>
<evidence type="ECO:0000313" key="2">
    <source>
        <dbReference type="EMBL" id="HGZ44451.1"/>
    </source>
</evidence>
<proteinExistence type="predicted"/>
<evidence type="ECO:0000259" key="1">
    <source>
        <dbReference type="SMART" id="SM00909"/>
    </source>
</evidence>
<organism evidence="2">
    <name type="scientific">Eiseniibacteriota bacterium</name>
    <dbReference type="NCBI Taxonomy" id="2212470"/>
    <lineage>
        <taxon>Bacteria</taxon>
        <taxon>Candidatus Eiseniibacteriota</taxon>
    </lineage>
</organism>
<comment type="caution">
    <text evidence="2">The sequence shown here is derived from an EMBL/GenBank/DDBJ whole genome shotgun (WGS) entry which is preliminary data.</text>
</comment>
<accession>A0A832MN81</accession>
<sequence length="179" mass="18799">MRRVLVVALLAAALAFAAWRWFERARTPVAPGAAPADTASAGVKAVRLHFGSADGDTLVVETRELPDAPDVHRRVAALVAELDRGPLERGVAVLPPGTAAVHVYLDDAGLLTLDLSGAFVRGFRGGSRAEWLAVASLVRTLGDNVPEAKRILLVSSGVALPTLGGHVPLDRPLDPAEWP</sequence>
<dbReference type="InterPro" id="IPR019606">
    <property type="entry name" value="GerMN"/>
</dbReference>
<dbReference type="SMART" id="SM00909">
    <property type="entry name" value="Germane"/>
    <property type="match status" value="1"/>
</dbReference>